<organism evidence="1 2">
    <name type="scientific">Xylanibacter ruminicola</name>
    <name type="common">Prevotella ruminicola</name>
    <dbReference type="NCBI Taxonomy" id="839"/>
    <lineage>
        <taxon>Bacteria</taxon>
        <taxon>Pseudomonadati</taxon>
        <taxon>Bacteroidota</taxon>
        <taxon>Bacteroidia</taxon>
        <taxon>Bacteroidales</taxon>
        <taxon>Prevotellaceae</taxon>
        <taxon>Xylanibacter</taxon>
    </lineage>
</organism>
<dbReference type="AlphaFoldDB" id="A0A1M7I3G7"/>
<proteinExistence type="predicted"/>
<gene>
    <name evidence="1" type="ORF">SAMN04488494_1761</name>
</gene>
<sequence length="105" mass="11975">MLYFCYLFRPQIYEKEIIQTNNSAKNEKIQRNNSPKIGKIQRNNSPKIGKIQRNILKVRIITRFKLFSLEEAFEEEVGVDGDLVVAMLSDGARHATSGNDVGFAV</sequence>
<evidence type="ECO:0000313" key="1">
    <source>
        <dbReference type="EMBL" id="SHM35103.1"/>
    </source>
</evidence>
<evidence type="ECO:0000313" key="2">
    <source>
        <dbReference type="Proteomes" id="UP000184280"/>
    </source>
</evidence>
<protein>
    <submittedName>
        <fullName evidence="1">Uncharacterized protein</fullName>
    </submittedName>
</protein>
<reference evidence="1 2" key="1">
    <citation type="submission" date="2016-11" db="EMBL/GenBank/DDBJ databases">
        <authorList>
            <person name="Jaros S."/>
            <person name="Januszkiewicz K."/>
            <person name="Wedrychowicz H."/>
        </authorList>
    </citation>
    <scope>NUCLEOTIDE SEQUENCE [LARGE SCALE GENOMIC DNA]</scope>
    <source>
        <strain evidence="1 2">BPI-34</strain>
    </source>
</reference>
<accession>A0A1M7I3G7</accession>
<name>A0A1M7I3G7_XYLRU</name>
<dbReference type="EMBL" id="FRCJ01000003">
    <property type="protein sequence ID" value="SHM35103.1"/>
    <property type="molecule type" value="Genomic_DNA"/>
</dbReference>
<dbReference type="Proteomes" id="UP000184280">
    <property type="component" value="Unassembled WGS sequence"/>
</dbReference>